<dbReference type="Gene3D" id="1.20.1070.10">
    <property type="entry name" value="Rhodopsin 7-helix transmembrane proteins"/>
    <property type="match status" value="1"/>
</dbReference>
<feature type="transmembrane region" description="Helical" evidence="5">
    <location>
        <begin position="96"/>
        <end position="116"/>
    </location>
</feature>
<proteinExistence type="predicted"/>
<dbReference type="PRINTS" id="PR00237">
    <property type="entry name" value="GPCRRHODOPSN"/>
</dbReference>
<dbReference type="AlphaFoldDB" id="A0A3B3V1V4"/>
<evidence type="ECO:0000256" key="1">
    <source>
        <dbReference type="ARBA" id="ARBA00004370"/>
    </source>
</evidence>
<keyword evidence="3 5" id="KW-1133">Transmembrane helix</keyword>
<keyword evidence="2 5" id="KW-0812">Transmembrane</keyword>
<organism evidence="7 8">
    <name type="scientific">Poecilia latipinna</name>
    <name type="common">sailfin molly</name>
    <dbReference type="NCBI Taxonomy" id="48699"/>
    <lineage>
        <taxon>Eukaryota</taxon>
        <taxon>Metazoa</taxon>
        <taxon>Chordata</taxon>
        <taxon>Craniata</taxon>
        <taxon>Vertebrata</taxon>
        <taxon>Euteleostomi</taxon>
        <taxon>Actinopterygii</taxon>
        <taxon>Neopterygii</taxon>
        <taxon>Teleostei</taxon>
        <taxon>Neoteleostei</taxon>
        <taxon>Acanthomorphata</taxon>
        <taxon>Ovalentaria</taxon>
        <taxon>Atherinomorphae</taxon>
        <taxon>Cyprinodontiformes</taxon>
        <taxon>Poeciliidae</taxon>
        <taxon>Poeciliinae</taxon>
        <taxon>Poecilia</taxon>
    </lineage>
</organism>
<evidence type="ECO:0000256" key="3">
    <source>
        <dbReference type="ARBA" id="ARBA00022989"/>
    </source>
</evidence>
<feature type="domain" description="G-protein coupled receptors family 1 profile" evidence="6">
    <location>
        <begin position="33"/>
        <end position="286"/>
    </location>
</feature>
<comment type="subcellular location">
    <subcellularLocation>
        <location evidence="1">Membrane</location>
    </subcellularLocation>
</comment>
<keyword evidence="4 5" id="KW-0472">Membrane</keyword>
<dbReference type="Ensembl" id="ENSPLAT00000032065.1">
    <property type="protein sequence ID" value="ENSPLAP00000018881.1"/>
    <property type="gene ID" value="ENSPLAG00000023628.1"/>
</dbReference>
<dbReference type="PROSITE" id="PS50262">
    <property type="entry name" value="G_PROTEIN_RECEP_F1_2"/>
    <property type="match status" value="1"/>
</dbReference>
<dbReference type="InterPro" id="IPR017452">
    <property type="entry name" value="GPCR_Rhodpsn_7TM"/>
</dbReference>
<dbReference type="GO" id="GO:0008188">
    <property type="term" value="F:neuropeptide receptor activity"/>
    <property type="evidence" value="ECO:0007669"/>
    <property type="project" value="InterPro"/>
</dbReference>
<dbReference type="Proteomes" id="UP000261500">
    <property type="component" value="Unplaced"/>
</dbReference>
<evidence type="ECO:0000259" key="6">
    <source>
        <dbReference type="PROSITE" id="PS50262"/>
    </source>
</evidence>
<evidence type="ECO:0000256" key="5">
    <source>
        <dbReference type="SAM" id="Phobius"/>
    </source>
</evidence>
<reference evidence="7" key="1">
    <citation type="submission" date="2025-08" db="UniProtKB">
        <authorList>
            <consortium name="Ensembl"/>
        </authorList>
    </citation>
    <scope>IDENTIFICATION</scope>
</reference>
<evidence type="ECO:0000256" key="2">
    <source>
        <dbReference type="ARBA" id="ARBA00022692"/>
    </source>
</evidence>
<feature type="transmembrane region" description="Helical" evidence="5">
    <location>
        <begin position="51"/>
        <end position="76"/>
    </location>
</feature>
<feature type="transmembrane region" description="Helical" evidence="5">
    <location>
        <begin position="221"/>
        <end position="241"/>
    </location>
</feature>
<dbReference type="GO" id="GO:0016020">
    <property type="term" value="C:membrane"/>
    <property type="evidence" value="ECO:0007669"/>
    <property type="project" value="UniProtKB-SubCell"/>
</dbReference>
<keyword evidence="8" id="KW-1185">Reference proteome</keyword>
<dbReference type="PRINTS" id="PR01157">
    <property type="entry name" value="P2YPURNOCPTR"/>
</dbReference>
<evidence type="ECO:0000256" key="4">
    <source>
        <dbReference type="ARBA" id="ARBA00023136"/>
    </source>
</evidence>
<dbReference type="PANTHER" id="PTHR24244">
    <property type="entry name" value="NEUROPEPTIDE S RECEPTOR"/>
    <property type="match status" value="1"/>
</dbReference>
<dbReference type="InterPro" id="IPR000276">
    <property type="entry name" value="GPCR_Rhodpsn"/>
</dbReference>
<dbReference type="SUPFAM" id="SSF81321">
    <property type="entry name" value="Family A G protein-coupled receptor-like"/>
    <property type="match status" value="1"/>
</dbReference>
<evidence type="ECO:0000313" key="8">
    <source>
        <dbReference type="Proteomes" id="UP000261500"/>
    </source>
</evidence>
<feature type="transmembrane region" description="Helical" evidence="5">
    <location>
        <begin position="176"/>
        <end position="200"/>
    </location>
</feature>
<sequence length="329" mass="37591">YNSANSSHLGKKLFEHIILPTLHILVFIVGLIANGWGLNSLRRNWRKLGNINIFVLNLGLADILYLLTLPFLIVYHLKGNKWIFGEGFCLVTRFCFNLNLYCSIGFLTCISVYRYLSIVHPMRSMGRLTTTHSVIISVVVWILVGAQSLPDMFYPKTFQNGSKCFDSTSNEHMESYLNYSIIWTSFGFCIPFLITIWSYGHVTLVVCRSKTIDQDLKQRSLKLLVILILLFLLCYAPYHVFKNLSMYSRVLIHQETCPKWDSGVFIARQASRGLVSLNSALNPLVYLHVYEDMGAHLRQQLQGGQQMFSRLFKSNSCSAPVPQSEPDEV</sequence>
<evidence type="ECO:0000313" key="7">
    <source>
        <dbReference type="Ensembl" id="ENSPLAP00000018881.1"/>
    </source>
</evidence>
<feature type="transmembrane region" description="Helical" evidence="5">
    <location>
        <begin position="17"/>
        <end position="39"/>
    </location>
</feature>
<dbReference type="PANTHER" id="PTHR24244:SF0">
    <property type="entry name" value="G-PROTEIN COUPLED RECEPTORS FAMILY 1 PROFILE DOMAIN-CONTAINING PROTEIN"/>
    <property type="match status" value="1"/>
</dbReference>
<dbReference type="InterPro" id="IPR027294">
    <property type="entry name" value="NPS_rcpt"/>
</dbReference>
<protein>
    <submittedName>
        <fullName evidence="7">Si:dkey-78k11.9</fullName>
    </submittedName>
</protein>
<name>A0A3B3V1V4_9TELE</name>
<feature type="transmembrane region" description="Helical" evidence="5">
    <location>
        <begin position="128"/>
        <end position="149"/>
    </location>
</feature>
<accession>A0A3B3V1V4</accession>
<dbReference type="Pfam" id="PF00001">
    <property type="entry name" value="7tm_1"/>
    <property type="match status" value="1"/>
</dbReference>
<dbReference type="GeneTree" id="ENSGT00940000155094"/>
<reference evidence="7" key="2">
    <citation type="submission" date="2025-09" db="UniProtKB">
        <authorList>
            <consortium name="Ensembl"/>
        </authorList>
    </citation>
    <scope>IDENTIFICATION</scope>
</reference>